<organism evidence="2 3">
    <name type="scientific">Agaricus bisporus var. burnettii</name>
    <dbReference type="NCBI Taxonomy" id="192524"/>
    <lineage>
        <taxon>Eukaryota</taxon>
        <taxon>Fungi</taxon>
        <taxon>Dikarya</taxon>
        <taxon>Basidiomycota</taxon>
        <taxon>Agaricomycotina</taxon>
        <taxon>Agaricomycetes</taxon>
        <taxon>Agaricomycetidae</taxon>
        <taxon>Agaricales</taxon>
        <taxon>Agaricineae</taxon>
        <taxon>Agaricaceae</taxon>
        <taxon>Agaricus</taxon>
    </lineage>
</organism>
<feature type="transmembrane region" description="Helical" evidence="1">
    <location>
        <begin position="98"/>
        <end position="121"/>
    </location>
</feature>
<keyword evidence="1" id="KW-1133">Transmembrane helix</keyword>
<feature type="transmembrane region" description="Helical" evidence="1">
    <location>
        <begin position="223"/>
        <end position="241"/>
    </location>
</feature>
<dbReference type="Proteomes" id="UP000629468">
    <property type="component" value="Unassembled WGS sequence"/>
</dbReference>
<gene>
    <name evidence="2" type="ORF">Agabi119p4_11236</name>
</gene>
<comment type="caution">
    <text evidence="2">The sequence shown here is derived from an EMBL/GenBank/DDBJ whole genome shotgun (WGS) entry which is preliminary data.</text>
</comment>
<dbReference type="EMBL" id="JABXXO010000015">
    <property type="protein sequence ID" value="KAF7760560.1"/>
    <property type="molecule type" value="Genomic_DNA"/>
</dbReference>
<accession>A0A8H7C226</accession>
<sequence length="318" mass="35156">MDNNTPTVENELVLANELELVSPTTVAGTLYGIAFTLFCLYVHSLAPHYQDQDRKGRAKFMLGYSSIIMLFGLYIVVANTWYIQDAYIKHGDYPGGPYAYALSAIHTQPAIFTSFICQFSIEIMTSAIQVWRVWVVWSATKYVKLVIILPILCLLTIAVLNFRTIILQATLPFAEAQRDIKTAIAGIALQGATTRKLIGEVNGSPGYIKIVAMLVESYALESIWVLLAAIFFLHGAAIFFLESRTNIQIIAYLLVQYRVASGKAYESQRGQSNISALRWNHSNHATIQSEEASEATTGGRHVPVKLEADALPALSNMA</sequence>
<feature type="transmembrane region" description="Helical" evidence="1">
    <location>
        <begin position="142"/>
        <end position="162"/>
    </location>
</feature>
<evidence type="ECO:0000313" key="2">
    <source>
        <dbReference type="EMBL" id="KAF7760560.1"/>
    </source>
</evidence>
<proteinExistence type="predicted"/>
<reference evidence="2 3" key="1">
    <citation type="journal article" name="Sci. Rep.">
        <title>Telomere-to-telomere assembled and centromere annotated genomes of the two main subspecies of the button mushroom Agaricus bisporus reveal especially polymorphic chromosome ends.</title>
        <authorList>
            <person name="Sonnenberg A.S.M."/>
            <person name="Sedaghat-Telgerd N."/>
            <person name="Lavrijssen B."/>
            <person name="Ohm R.A."/>
            <person name="Hendrickx P.M."/>
            <person name="Scholtmeijer K."/>
            <person name="Baars J.J.P."/>
            <person name="van Peer A."/>
        </authorList>
    </citation>
    <scope>NUCLEOTIDE SEQUENCE [LARGE SCALE GENOMIC DNA]</scope>
    <source>
        <strain evidence="2 3">H119_p4</strain>
    </source>
</reference>
<evidence type="ECO:0000313" key="3">
    <source>
        <dbReference type="Proteomes" id="UP000629468"/>
    </source>
</evidence>
<keyword evidence="1" id="KW-0472">Membrane</keyword>
<evidence type="ECO:0000256" key="1">
    <source>
        <dbReference type="SAM" id="Phobius"/>
    </source>
</evidence>
<name>A0A8H7C226_AGABI</name>
<dbReference type="AlphaFoldDB" id="A0A8H7C226"/>
<keyword evidence="1" id="KW-0812">Transmembrane</keyword>
<protein>
    <submittedName>
        <fullName evidence="2">Uncharacterized protein</fullName>
    </submittedName>
</protein>
<feature type="transmembrane region" description="Helical" evidence="1">
    <location>
        <begin position="20"/>
        <end position="42"/>
    </location>
</feature>
<feature type="transmembrane region" description="Helical" evidence="1">
    <location>
        <begin position="62"/>
        <end position="83"/>
    </location>
</feature>